<evidence type="ECO:0000313" key="2">
    <source>
        <dbReference type="EMBL" id="TDX01027.1"/>
    </source>
</evidence>
<evidence type="ECO:0000259" key="1">
    <source>
        <dbReference type="Pfam" id="PF10263"/>
    </source>
</evidence>
<dbReference type="Proteomes" id="UP000294498">
    <property type="component" value="Unassembled WGS sequence"/>
</dbReference>
<evidence type="ECO:0000313" key="3">
    <source>
        <dbReference type="Proteomes" id="UP000294498"/>
    </source>
</evidence>
<dbReference type="OrthoDB" id="267364at2"/>
<proteinExistence type="predicted"/>
<sequence>MAKSEAPLEALADYLPPGTYEHVVDYLHRYKVHLTVSRQRASVLGDYRNATADRHHRISVNGNLNRYAFLITLLHELAHLLTFDRFGHTVSAHGKEWKAEFGRLLAQFLQHHVFPPDIHKALSASLRNPAASSCADDDLMRVLRKYDPVDERHALVEELAEGTLFRTRDGRVFRREKVVRKRIRCIEVPSEKVYLFSPIYEVEPLER</sequence>
<keyword evidence="3" id="KW-1185">Reference proteome</keyword>
<dbReference type="AlphaFoldDB" id="A0A4R8DUD7"/>
<dbReference type="Pfam" id="PF10263">
    <property type="entry name" value="SprT-like"/>
    <property type="match status" value="1"/>
</dbReference>
<accession>A0A4R8DUD7</accession>
<dbReference type="RefSeq" id="WP_133993229.1">
    <property type="nucleotide sequence ID" value="NZ_SODV01000001.1"/>
</dbReference>
<organism evidence="2 3">
    <name type="scientific">Dinghuibacter silviterrae</name>
    <dbReference type="NCBI Taxonomy" id="1539049"/>
    <lineage>
        <taxon>Bacteria</taxon>
        <taxon>Pseudomonadati</taxon>
        <taxon>Bacteroidota</taxon>
        <taxon>Chitinophagia</taxon>
        <taxon>Chitinophagales</taxon>
        <taxon>Chitinophagaceae</taxon>
        <taxon>Dinghuibacter</taxon>
    </lineage>
</organism>
<dbReference type="InterPro" id="IPR006640">
    <property type="entry name" value="SprT-like_domain"/>
</dbReference>
<gene>
    <name evidence="2" type="ORF">EDB95_2058</name>
</gene>
<protein>
    <submittedName>
        <fullName evidence="2">SprT-like family protein</fullName>
    </submittedName>
</protein>
<reference evidence="2 3" key="1">
    <citation type="submission" date="2019-03" db="EMBL/GenBank/DDBJ databases">
        <title>Genomic Encyclopedia of Type Strains, Phase IV (KMG-IV): sequencing the most valuable type-strain genomes for metagenomic binning, comparative biology and taxonomic classification.</title>
        <authorList>
            <person name="Goeker M."/>
        </authorList>
    </citation>
    <scope>NUCLEOTIDE SEQUENCE [LARGE SCALE GENOMIC DNA]</scope>
    <source>
        <strain evidence="2 3">DSM 100059</strain>
    </source>
</reference>
<name>A0A4R8DUD7_9BACT</name>
<dbReference type="GO" id="GO:0006950">
    <property type="term" value="P:response to stress"/>
    <property type="evidence" value="ECO:0007669"/>
    <property type="project" value="UniProtKB-ARBA"/>
</dbReference>
<dbReference type="EMBL" id="SODV01000001">
    <property type="protein sequence ID" value="TDX01027.1"/>
    <property type="molecule type" value="Genomic_DNA"/>
</dbReference>
<comment type="caution">
    <text evidence="2">The sequence shown here is derived from an EMBL/GenBank/DDBJ whole genome shotgun (WGS) entry which is preliminary data.</text>
</comment>
<feature type="domain" description="SprT-like" evidence="1">
    <location>
        <begin position="29"/>
        <end position="100"/>
    </location>
</feature>